<feature type="non-terminal residue" evidence="2">
    <location>
        <position position="127"/>
    </location>
</feature>
<sequence>MSGFNFDVITLFPKAFELINNLGVITRALDKNLIDVNLHDLREYGEGSYRQVDDKPYGGGSGMVLKPEPIYKAYESIRKSLKSKTLLMTPQGKVLKQKDFARWSTLDQIIIICGQYEGFDERIRFLA</sequence>
<name>A0A383CFI9_9ZZZZ</name>
<reference evidence="2" key="1">
    <citation type="submission" date="2018-05" db="EMBL/GenBank/DDBJ databases">
        <authorList>
            <person name="Lanie J.A."/>
            <person name="Ng W.-L."/>
            <person name="Kazmierczak K.M."/>
            <person name="Andrzejewski T.M."/>
            <person name="Davidsen T.M."/>
            <person name="Wayne K.J."/>
            <person name="Tettelin H."/>
            <person name="Glass J.I."/>
            <person name="Rusch D."/>
            <person name="Podicherti R."/>
            <person name="Tsui H.-C.T."/>
            <person name="Winkler M.E."/>
        </authorList>
    </citation>
    <scope>NUCLEOTIDE SEQUENCE</scope>
</reference>
<dbReference type="InterPro" id="IPR002649">
    <property type="entry name" value="tRNA_m1G_MeTrfase_TrmD"/>
</dbReference>
<accession>A0A383CFI9</accession>
<protein>
    <recommendedName>
        <fullName evidence="1">tRNA methyltransferase TRMD/TRM10-type domain-containing protein</fullName>
    </recommendedName>
</protein>
<dbReference type="PANTHER" id="PTHR46417">
    <property type="entry name" value="TRNA (GUANINE-N(1)-)-METHYLTRANSFERASE"/>
    <property type="match status" value="1"/>
</dbReference>
<evidence type="ECO:0000313" key="2">
    <source>
        <dbReference type="EMBL" id="SVE30833.1"/>
    </source>
</evidence>
<dbReference type="EMBL" id="UINC01208342">
    <property type="protein sequence ID" value="SVE30833.1"/>
    <property type="molecule type" value="Genomic_DNA"/>
</dbReference>
<feature type="domain" description="tRNA methyltransferase TRMD/TRM10-type" evidence="1">
    <location>
        <begin position="5"/>
        <end position="123"/>
    </location>
</feature>
<dbReference type="AlphaFoldDB" id="A0A383CFI9"/>
<dbReference type="GO" id="GO:0005829">
    <property type="term" value="C:cytosol"/>
    <property type="evidence" value="ECO:0007669"/>
    <property type="project" value="TreeGrafter"/>
</dbReference>
<dbReference type="InterPro" id="IPR029026">
    <property type="entry name" value="tRNA_m1G_MTases_N"/>
</dbReference>
<evidence type="ECO:0000259" key="1">
    <source>
        <dbReference type="Pfam" id="PF01746"/>
    </source>
</evidence>
<proteinExistence type="predicted"/>
<dbReference type="SUPFAM" id="SSF75217">
    <property type="entry name" value="alpha/beta knot"/>
    <property type="match status" value="1"/>
</dbReference>
<dbReference type="Gene3D" id="3.40.1280.10">
    <property type="match status" value="1"/>
</dbReference>
<organism evidence="2">
    <name type="scientific">marine metagenome</name>
    <dbReference type="NCBI Taxonomy" id="408172"/>
    <lineage>
        <taxon>unclassified sequences</taxon>
        <taxon>metagenomes</taxon>
        <taxon>ecological metagenomes</taxon>
    </lineage>
</organism>
<dbReference type="InterPro" id="IPR016009">
    <property type="entry name" value="tRNA_MeTrfase_TRMD/TRM10"/>
</dbReference>
<gene>
    <name evidence="2" type="ORF">METZ01_LOCUS483687</name>
</gene>
<dbReference type="GO" id="GO:0052906">
    <property type="term" value="F:tRNA (guanine(37)-N1)-methyltransferase activity"/>
    <property type="evidence" value="ECO:0007669"/>
    <property type="project" value="InterPro"/>
</dbReference>
<dbReference type="Pfam" id="PF01746">
    <property type="entry name" value="tRNA_m1G_MT"/>
    <property type="match status" value="1"/>
</dbReference>
<dbReference type="InterPro" id="IPR029028">
    <property type="entry name" value="Alpha/beta_knot_MTases"/>
</dbReference>
<dbReference type="PANTHER" id="PTHR46417:SF1">
    <property type="entry name" value="TRNA (GUANINE-N(1)-)-METHYLTRANSFERASE"/>
    <property type="match status" value="1"/>
</dbReference>
<dbReference type="GO" id="GO:0002939">
    <property type="term" value="P:tRNA N1-guanine methylation"/>
    <property type="evidence" value="ECO:0007669"/>
    <property type="project" value="TreeGrafter"/>
</dbReference>